<gene>
    <name evidence="1" type="ORF">DFP72DRAFT_805621</name>
</gene>
<evidence type="ECO:0000313" key="2">
    <source>
        <dbReference type="Proteomes" id="UP000521943"/>
    </source>
</evidence>
<dbReference type="Proteomes" id="UP000521943">
    <property type="component" value="Unassembled WGS sequence"/>
</dbReference>
<reference evidence="1 2" key="1">
    <citation type="submission" date="2020-07" db="EMBL/GenBank/DDBJ databases">
        <title>Comparative genomics of pyrophilous fungi reveals a link between fire events and developmental genes.</title>
        <authorList>
            <consortium name="DOE Joint Genome Institute"/>
            <person name="Steindorff A.S."/>
            <person name="Carver A."/>
            <person name="Calhoun S."/>
            <person name="Stillman K."/>
            <person name="Liu H."/>
            <person name="Lipzen A."/>
            <person name="Pangilinan J."/>
            <person name="Labutti K."/>
            <person name="Bruns T.D."/>
            <person name="Grigoriev I.V."/>
        </authorList>
    </citation>
    <scope>NUCLEOTIDE SEQUENCE [LARGE SCALE GENOMIC DNA]</scope>
    <source>
        <strain evidence="1 2">CBS 144469</strain>
    </source>
</reference>
<name>A0A8H6MCL7_9AGAR</name>
<proteinExistence type="predicted"/>
<sequence length="282" mass="32124">MGRRPNHLPSELVMTIIEVALMDTKPSILATLSKEFHILLNHVLYRTVILSSPRAILSFHRTATGSPRLSSSVKKLAVTWDGWDWPNPLDSQISEVVKACKNIQALDLSALNHIPNLASHHHLKEVTSPLFIDEPSTENFAACADNITHLRFTEPNEYGWIGPREMLEKFGNPTNLSHLQLSRRTGANMDNDEKFANQVADILVTYPKLQVVAISVFKEFSWSNNDSSTSSLEESHIWKQLLELKGVDERVLLIEGKRNEWRKELGDFLPSNSIDCRFWQRF</sequence>
<dbReference type="EMBL" id="JACGCI010000013">
    <property type="protein sequence ID" value="KAF6760206.1"/>
    <property type="molecule type" value="Genomic_DNA"/>
</dbReference>
<dbReference type="OrthoDB" id="3259136at2759"/>
<organism evidence="1 2">
    <name type="scientific">Ephemerocybe angulata</name>
    <dbReference type="NCBI Taxonomy" id="980116"/>
    <lineage>
        <taxon>Eukaryota</taxon>
        <taxon>Fungi</taxon>
        <taxon>Dikarya</taxon>
        <taxon>Basidiomycota</taxon>
        <taxon>Agaricomycotina</taxon>
        <taxon>Agaricomycetes</taxon>
        <taxon>Agaricomycetidae</taxon>
        <taxon>Agaricales</taxon>
        <taxon>Agaricineae</taxon>
        <taxon>Psathyrellaceae</taxon>
        <taxon>Ephemerocybe</taxon>
    </lineage>
</organism>
<keyword evidence="2" id="KW-1185">Reference proteome</keyword>
<dbReference type="AlphaFoldDB" id="A0A8H6MCL7"/>
<comment type="caution">
    <text evidence="1">The sequence shown here is derived from an EMBL/GenBank/DDBJ whole genome shotgun (WGS) entry which is preliminary data.</text>
</comment>
<protein>
    <submittedName>
        <fullName evidence="1">Uncharacterized protein</fullName>
    </submittedName>
</protein>
<evidence type="ECO:0000313" key="1">
    <source>
        <dbReference type="EMBL" id="KAF6760206.1"/>
    </source>
</evidence>
<accession>A0A8H6MCL7</accession>